<dbReference type="AlphaFoldDB" id="A0A4Y2BBL6"/>
<protein>
    <submittedName>
        <fullName evidence="1">Uncharacterized protein</fullName>
    </submittedName>
</protein>
<sequence>MESRFPAMLVLWYGREFYRGKYGMTGRSQVWIPDLGDELRDHFGDFVDELRDLKNAGIRSISLLGAEIRIYPDDSM</sequence>
<gene>
    <name evidence="1" type="ORF">AVEN_255290_1</name>
</gene>
<evidence type="ECO:0000313" key="1">
    <source>
        <dbReference type="EMBL" id="GBL89177.1"/>
    </source>
</evidence>
<keyword evidence="2" id="KW-1185">Reference proteome</keyword>
<organism evidence="1 2">
    <name type="scientific">Araneus ventricosus</name>
    <name type="common">Orbweaver spider</name>
    <name type="synonym">Epeira ventricosa</name>
    <dbReference type="NCBI Taxonomy" id="182803"/>
    <lineage>
        <taxon>Eukaryota</taxon>
        <taxon>Metazoa</taxon>
        <taxon>Ecdysozoa</taxon>
        <taxon>Arthropoda</taxon>
        <taxon>Chelicerata</taxon>
        <taxon>Arachnida</taxon>
        <taxon>Araneae</taxon>
        <taxon>Araneomorphae</taxon>
        <taxon>Entelegynae</taxon>
        <taxon>Araneoidea</taxon>
        <taxon>Araneidae</taxon>
        <taxon>Araneus</taxon>
    </lineage>
</organism>
<dbReference type="Proteomes" id="UP000499080">
    <property type="component" value="Unassembled WGS sequence"/>
</dbReference>
<dbReference type="OrthoDB" id="5326588at2759"/>
<comment type="caution">
    <text evidence="1">The sequence shown here is derived from an EMBL/GenBank/DDBJ whole genome shotgun (WGS) entry which is preliminary data.</text>
</comment>
<reference evidence="1 2" key="1">
    <citation type="journal article" date="2019" name="Sci. Rep.">
        <title>Orb-weaving spider Araneus ventricosus genome elucidates the spidroin gene catalogue.</title>
        <authorList>
            <person name="Kono N."/>
            <person name="Nakamura H."/>
            <person name="Ohtoshi R."/>
            <person name="Moran D.A.P."/>
            <person name="Shinohara A."/>
            <person name="Yoshida Y."/>
            <person name="Fujiwara M."/>
            <person name="Mori M."/>
            <person name="Tomita M."/>
            <person name="Arakawa K."/>
        </authorList>
    </citation>
    <scope>NUCLEOTIDE SEQUENCE [LARGE SCALE GENOMIC DNA]</scope>
</reference>
<dbReference type="EMBL" id="BGPR01000063">
    <property type="protein sequence ID" value="GBL89177.1"/>
    <property type="molecule type" value="Genomic_DNA"/>
</dbReference>
<proteinExistence type="predicted"/>
<evidence type="ECO:0000313" key="2">
    <source>
        <dbReference type="Proteomes" id="UP000499080"/>
    </source>
</evidence>
<name>A0A4Y2BBL6_ARAVE</name>
<accession>A0A4Y2BBL6</accession>